<evidence type="ECO:0000256" key="1">
    <source>
        <dbReference type="SAM" id="SignalP"/>
    </source>
</evidence>
<feature type="chain" id="PRO_5032693319" evidence="1">
    <location>
        <begin position="33"/>
        <end position="204"/>
    </location>
</feature>
<name>A0A7S8C8J2_9HYPH</name>
<protein>
    <submittedName>
        <fullName evidence="2">DUF1134 domain-containing protein</fullName>
    </submittedName>
</protein>
<keyword evidence="3" id="KW-1185">Reference proteome</keyword>
<dbReference type="PIRSF" id="PIRSF033924">
    <property type="entry name" value="UCP033924"/>
    <property type="match status" value="1"/>
</dbReference>
<feature type="signal peptide" evidence="1">
    <location>
        <begin position="1"/>
        <end position="32"/>
    </location>
</feature>
<dbReference type="AlphaFoldDB" id="A0A7S8C8J2"/>
<gene>
    <name evidence="2" type="ORF">HW532_15520</name>
</gene>
<organism evidence="2 3">
    <name type="scientific">Kaustia mangrovi</name>
    <dbReference type="NCBI Taxonomy" id="2593653"/>
    <lineage>
        <taxon>Bacteria</taxon>
        <taxon>Pseudomonadati</taxon>
        <taxon>Pseudomonadota</taxon>
        <taxon>Alphaproteobacteria</taxon>
        <taxon>Hyphomicrobiales</taxon>
        <taxon>Parvibaculaceae</taxon>
        <taxon>Kaustia</taxon>
    </lineage>
</organism>
<dbReference type="KEGG" id="kmn:HW532_15520"/>
<dbReference type="Proteomes" id="UP000593594">
    <property type="component" value="Chromosome"/>
</dbReference>
<reference evidence="2 3" key="1">
    <citation type="submission" date="2020-06" db="EMBL/GenBank/DDBJ databases">
        <title>Genome sequence of 2 isolates from Red Sea Mangroves.</title>
        <authorList>
            <person name="Sefrji F."/>
            <person name="Michoud G."/>
            <person name="Merlino G."/>
            <person name="Daffonchio D."/>
        </authorList>
    </citation>
    <scope>NUCLEOTIDE SEQUENCE [LARGE SCALE GENOMIC DNA]</scope>
    <source>
        <strain evidence="2 3">R1DC25</strain>
    </source>
</reference>
<dbReference type="Pfam" id="PF06577">
    <property type="entry name" value="EipA"/>
    <property type="match status" value="1"/>
</dbReference>
<evidence type="ECO:0000313" key="3">
    <source>
        <dbReference type="Proteomes" id="UP000593594"/>
    </source>
</evidence>
<accession>A0A7S8C8J2</accession>
<sequence length="204" mass="21630">MEKTMNTLRRLLCLAVVTLVAAFAVQAGSAHAQSTTANQPPPDDGTYSMQEIVDAGHGFFGKTTEGLAKAIESVFDKAGRPTAYIIGEEGAGAFIGGLRYGEGVLYPKAGGRYKVYWQGPSVGFDFGGDGSRTMILIYKMTAPGQIYSRFIGVQGSAYLVGGLGVSFQQNDQLTLAPIRTGVGARLGASIGYLKFTPEPTWNPF</sequence>
<keyword evidence="1" id="KW-0732">Signal</keyword>
<dbReference type="EMBL" id="CP058214">
    <property type="protein sequence ID" value="QPC45369.1"/>
    <property type="molecule type" value="Genomic_DNA"/>
</dbReference>
<evidence type="ECO:0000313" key="2">
    <source>
        <dbReference type="EMBL" id="QPC45369.1"/>
    </source>
</evidence>
<proteinExistence type="predicted"/>
<dbReference type="InterPro" id="IPR008325">
    <property type="entry name" value="EipA-like"/>
</dbReference>